<name>A0A1C3EAM3_9GAMM</name>
<organism evidence="2 3">
    <name type="scientific">Veronia pacifica</name>
    <dbReference type="NCBI Taxonomy" id="1080227"/>
    <lineage>
        <taxon>Bacteria</taxon>
        <taxon>Pseudomonadati</taxon>
        <taxon>Pseudomonadota</taxon>
        <taxon>Gammaproteobacteria</taxon>
        <taxon>Vibrionales</taxon>
        <taxon>Vibrionaceae</taxon>
        <taxon>Veronia</taxon>
    </lineage>
</organism>
<evidence type="ECO:0000313" key="3">
    <source>
        <dbReference type="Proteomes" id="UP000094936"/>
    </source>
</evidence>
<sequence length="182" mass="20082">MKSLFKTVATGFLLCGLYLNSAVLVASEIADDSGWQAWPIVGEASLSWGFWTIYDSQLATPDGQYLGSAGPLALKITYRRDIDGEDLLDATGDQWEHLGYQLSEYQPWVKELGTVFPNVKKGDQLIYTLNNGVGIFYFRENRGVPKVVGKTSSSDMADAFSAIWLSPDTSYPNLRLALIGKK</sequence>
<dbReference type="OrthoDB" id="8527419at2"/>
<dbReference type="Proteomes" id="UP000094936">
    <property type="component" value="Unassembled WGS sequence"/>
</dbReference>
<evidence type="ECO:0000256" key="1">
    <source>
        <dbReference type="SAM" id="SignalP"/>
    </source>
</evidence>
<comment type="caution">
    <text evidence="2">The sequence shown here is derived from an EMBL/GenBank/DDBJ whole genome shotgun (WGS) entry which is preliminary data.</text>
</comment>
<reference evidence="2 3" key="1">
    <citation type="submission" date="2016-05" db="EMBL/GenBank/DDBJ databases">
        <title>Genomic Taxonomy of the Vibrionaceae.</title>
        <authorList>
            <person name="Gomez-Gil B."/>
            <person name="Enciso-Ibarra J."/>
        </authorList>
    </citation>
    <scope>NUCLEOTIDE SEQUENCE [LARGE SCALE GENOMIC DNA]</scope>
    <source>
        <strain evidence="2 3">CAIM 1920</strain>
    </source>
</reference>
<evidence type="ECO:0000313" key="2">
    <source>
        <dbReference type="EMBL" id="ODA30278.1"/>
    </source>
</evidence>
<gene>
    <name evidence="2" type="ORF">A8L45_20625</name>
</gene>
<keyword evidence="3" id="KW-1185">Reference proteome</keyword>
<accession>A0A1C3EAM3</accession>
<dbReference type="AlphaFoldDB" id="A0A1C3EAM3"/>
<protein>
    <submittedName>
        <fullName evidence="2">Uncharacterized protein</fullName>
    </submittedName>
</protein>
<dbReference type="RefSeq" id="WP_068905249.1">
    <property type="nucleotide sequence ID" value="NZ_JBHUIF010000015.1"/>
</dbReference>
<proteinExistence type="predicted"/>
<feature type="chain" id="PRO_5008672962" evidence="1">
    <location>
        <begin position="22"/>
        <end position="182"/>
    </location>
</feature>
<dbReference type="EMBL" id="LYBM01000055">
    <property type="protein sequence ID" value="ODA30278.1"/>
    <property type="molecule type" value="Genomic_DNA"/>
</dbReference>
<dbReference type="STRING" id="1080227.A8L45_20625"/>
<keyword evidence="1" id="KW-0732">Signal</keyword>
<feature type="signal peptide" evidence="1">
    <location>
        <begin position="1"/>
        <end position="21"/>
    </location>
</feature>